<dbReference type="InterPro" id="IPR004012">
    <property type="entry name" value="Run_dom"/>
</dbReference>
<proteinExistence type="predicted"/>
<dbReference type="Pfam" id="PF02759">
    <property type="entry name" value="RUN"/>
    <property type="match status" value="1"/>
</dbReference>
<reference evidence="4" key="1">
    <citation type="submission" date="2009-12" db="EMBL/GenBank/DDBJ databases">
        <title>The Genome Sequence of Anolis carolinensis (Green Anole Lizard).</title>
        <authorList>
            <consortium name="The Genome Sequencing Platform"/>
            <person name="Di Palma F."/>
            <person name="Alfoldi J."/>
            <person name="Heiman D."/>
            <person name="Young S."/>
            <person name="Grabherr M."/>
            <person name="Johnson J."/>
            <person name="Lander E.S."/>
            <person name="Lindblad-Toh K."/>
        </authorList>
    </citation>
    <scope>NUCLEOTIDE SEQUENCE [LARGE SCALE GENOMIC DNA]</scope>
    <source>
        <strain evidence="4">JBL SC #1</strain>
    </source>
</reference>
<organism evidence="4 5">
    <name type="scientific">Anolis carolinensis</name>
    <name type="common">Green anole</name>
    <name type="synonym">American chameleon</name>
    <dbReference type="NCBI Taxonomy" id="28377"/>
    <lineage>
        <taxon>Eukaryota</taxon>
        <taxon>Metazoa</taxon>
        <taxon>Chordata</taxon>
        <taxon>Craniata</taxon>
        <taxon>Vertebrata</taxon>
        <taxon>Euteleostomi</taxon>
        <taxon>Lepidosauria</taxon>
        <taxon>Squamata</taxon>
        <taxon>Bifurcata</taxon>
        <taxon>Unidentata</taxon>
        <taxon>Episquamata</taxon>
        <taxon>Toxicofera</taxon>
        <taxon>Iguania</taxon>
        <taxon>Dactyloidae</taxon>
        <taxon>Anolis</taxon>
    </lineage>
</organism>
<dbReference type="SMART" id="SM00593">
    <property type="entry name" value="RUN"/>
    <property type="match status" value="1"/>
</dbReference>
<name>H9GT40_ANOCA</name>
<feature type="coiled-coil region" evidence="1">
    <location>
        <begin position="389"/>
        <end position="441"/>
    </location>
</feature>
<sequence>MNQSGPANTFQQRIPPAFLNACILSCRVTCLCAQFESVLQHGLKRTRGLALTAAAIKQAAGFSSKTEMEAIFWYYVKDVLNKHELQRFYSLKNITTDVGRGRAWLRCALNEHSLERYFHMLLADKNQLSVFYEDWSFMMDEERSSMIPTMAAGLNSILFAINIDNKDLNGPSKCPPTVSNLLKESTQNVTSLLKESTQGVSSLFKEITASSPVSILIKPEQEADPLPILSKSVSSELKFRKERIKKKKKITNIILFDEDDKESIGNVLRATVVGGNSEQNSDRPLAYLGSPSIDSLTNLNGDQGVPWPKNDSVHLNGECTFPKLDVKSIDDEDVEENEETYSEMSGAQSMKEGTEYHSTTIIIIIIFPFFCFSFSAELRQASIAMMNRKHELEEQNSSLRNLLDGEMEHSAILRQEIDSLKKKVLEQEELYKAKIQALARENEVLKVQLKKYVGAVQMLRREGQTVDVLTGLWNTESELTIPEQKQAENNEELANSYERKLVEVRMEISQRIQMLFDCRRTINPSNYNSQMSRSVFPKLQQCSHVWAYCRFVPSLIQIYHCLIPQFSLDVGKLQLPNPRYFPKPFQYFLLAMGVLCAKFGPIPLLVGFGMLSDCR</sequence>
<accession>H9GT40</accession>
<dbReference type="AlphaFoldDB" id="H9GT40"/>
<evidence type="ECO:0000256" key="2">
    <source>
        <dbReference type="SAM" id="Phobius"/>
    </source>
</evidence>
<keyword evidence="2" id="KW-0472">Membrane</keyword>
<feature type="transmembrane region" description="Helical" evidence="2">
    <location>
        <begin position="587"/>
        <end position="611"/>
    </location>
</feature>
<reference evidence="4" key="3">
    <citation type="submission" date="2025-09" db="UniProtKB">
        <authorList>
            <consortium name="Ensembl"/>
        </authorList>
    </citation>
    <scope>IDENTIFICATION</scope>
</reference>
<dbReference type="PANTHER" id="PTHR47194">
    <property type="entry name" value="SORTING NEXIN-29-RELATED"/>
    <property type="match status" value="1"/>
</dbReference>
<dbReference type="InterPro" id="IPR037213">
    <property type="entry name" value="Run_dom_sf"/>
</dbReference>
<keyword evidence="2" id="KW-0812">Transmembrane</keyword>
<keyword evidence="2" id="KW-1133">Transmembrane helix</keyword>
<dbReference type="HOGENOM" id="CLU_1253101_0_0_1"/>
<evidence type="ECO:0000313" key="4">
    <source>
        <dbReference type="Ensembl" id="ENSACAP00000019841.2"/>
    </source>
</evidence>
<dbReference type="Bgee" id="ENSACAG00000012465">
    <property type="expression patterns" value="Expressed in skeletal muscle tissue and 14 other cell types or tissues"/>
</dbReference>
<dbReference type="GeneTree" id="ENSGT00730000110975"/>
<evidence type="ECO:0000256" key="1">
    <source>
        <dbReference type="SAM" id="Coils"/>
    </source>
</evidence>
<dbReference type="InterPro" id="IPR047329">
    <property type="entry name" value="RUN_SNX29"/>
</dbReference>
<keyword evidence="5" id="KW-1185">Reference proteome</keyword>
<dbReference type="PANTHER" id="PTHR47194:SF4">
    <property type="entry name" value="SORTING NEXIN-29"/>
    <property type="match status" value="1"/>
</dbReference>
<evidence type="ECO:0000313" key="5">
    <source>
        <dbReference type="Proteomes" id="UP000001646"/>
    </source>
</evidence>
<reference evidence="4" key="2">
    <citation type="submission" date="2025-08" db="UniProtKB">
        <authorList>
            <consortium name="Ensembl"/>
        </authorList>
    </citation>
    <scope>IDENTIFICATION</scope>
</reference>
<dbReference type="eggNOG" id="KOG4381">
    <property type="taxonomic scope" value="Eukaryota"/>
</dbReference>
<evidence type="ECO:0000259" key="3">
    <source>
        <dbReference type="PROSITE" id="PS50826"/>
    </source>
</evidence>
<dbReference type="CDD" id="cd17689">
    <property type="entry name" value="RUN_SNX29"/>
    <property type="match status" value="1"/>
</dbReference>
<dbReference type="Gene3D" id="1.20.58.900">
    <property type="match status" value="1"/>
</dbReference>
<dbReference type="PROSITE" id="PS50826">
    <property type="entry name" value="RUN"/>
    <property type="match status" value="1"/>
</dbReference>
<protein>
    <recommendedName>
        <fullName evidence="3">RUN domain-containing protein</fullName>
    </recommendedName>
</protein>
<dbReference type="Ensembl" id="ENSACAT00000029006.2">
    <property type="protein sequence ID" value="ENSACAP00000019841.2"/>
    <property type="gene ID" value="ENSACAG00000012465.3"/>
</dbReference>
<keyword evidence="1" id="KW-0175">Coiled coil</keyword>
<dbReference type="Proteomes" id="UP000001646">
    <property type="component" value="Unplaced"/>
</dbReference>
<feature type="transmembrane region" description="Helical" evidence="2">
    <location>
        <begin position="356"/>
        <end position="378"/>
    </location>
</feature>
<dbReference type="SUPFAM" id="SSF140741">
    <property type="entry name" value="RUN domain-like"/>
    <property type="match status" value="1"/>
</dbReference>
<feature type="domain" description="RUN" evidence="3">
    <location>
        <begin position="22"/>
        <end position="166"/>
    </location>
</feature>
<dbReference type="InParanoid" id="H9GT40"/>